<feature type="non-terminal residue" evidence="3">
    <location>
        <position position="1"/>
    </location>
</feature>
<evidence type="ECO:0000259" key="2">
    <source>
        <dbReference type="Pfam" id="PF00892"/>
    </source>
</evidence>
<feature type="domain" description="EamA" evidence="2">
    <location>
        <begin position="7"/>
        <end position="77"/>
    </location>
</feature>
<dbReference type="InterPro" id="IPR037185">
    <property type="entry name" value="EmrE-like"/>
</dbReference>
<feature type="transmembrane region" description="Helical" evidence="1">
    <location>
        <begin position="221"/>
        <end position="241"/>
    </location>
</feature>
<dbReference type="GO" id="GO:0016020">
    <property type="term" value="C:membrane"/>
    <property type="evidence" value="ECO:0007669"/>
    <property type="project" value="InterPro"/>
</dbReference>
<dbReference type="PANTHER" id="PTHR19346">
    <property type="entry name" value="SUGAR PHOSPHATE TRANSPORTER DOMAIN-CONTAINING PROTEIN"/>
    <property type="match status" value="1"/>
</dbReference>
<organism evidence="3 4">
    <name type="scientific">Dimargaris cristalligena</name>
    <dbReference type="NCBI Taxonomy" id="215637"/>
    <lineage>
        <taxon>Eukaryota</taxon>
        <taxon>Fungi</taxon>
        <taxon>Fungi incertae sedis</taxon>
        <taxon>Zoopagomycota</taxon>
        <taxon>Kickxellomycotina</taxon>
        <taxon>Dimargaritomycetes</taxon>
        <taxon>Dimargaritales</taxon>
        <taxon>Dimargaritaceae</taxon>
        <taxon>Dimargaris</taxon>
    </lineage>
</organism>
<dbReference type="PANTHER" id="PTHR19346:SF4">
    <property type="entry name" value="SUGAR PHOSPHATE TRANSPORTER DOMAIN-CONTAINING PROTEIN"/>
    <property type="match status" value="1"/>
</dbReference>
<dbReference type="InterPro" id="IPR000620">
    <property type="entry name" value="EamA_dom"/>
</dbReference>
<name>A0A4P9ZMM0_9FUNG</name>
<keyword evidence="4" id="KW-1185">Reference proteome</keyword>
<dbReference type="AlphaFoldDB" id="A0A4P9ZMM0"/>
<accession>A0A4P9ZMM0</accession>
<protein>
    <recommendedName>
        <fullName evidence="2">EamA domain-containing protein</fullName>
    </recommendedName>
</protein>
<keyword evidence="1" id="KW-0812">Transmembrane</keyword>
<feature type="transmembrane region" description="Helical" evidence="1">
    <location>
        <begin position="167"/>
        <end position="188"/>
    </location>
</feature>
<feature type="transmembrane region" description="Helical" evidence="1">
    <location>
        <begin position="63"/>
        <end position="83"/>
    </location>
</feature>
<dbReference type="SUPFAM" id="SSF103481">
    <property type="entry name" value="Multidrug resistance efflux transporter EmrE"/>
    <property type="match status" value="1"/>
</dbReference>
<dbReference type="InterPro" id="IPR026505">
    <property type="entry name" value="Solute_c_fam_35_mem_F3/F4"/>
</dbReference>
<keyword evidence="1" id="KW-0472">Membrane</keyword>
<feature type="transmembrane region" description="Helical" evidence="1">
    <location>
        <begin position="95"/>
        <end position="115"/>
    </location>
</feature>
<sequence length="242" mass="26936">IMKFLFWRCLWLALLLNLASYLWYVAVNLTSMSKVSAIYNTSCFFAYLFSILLLNDRIMVSKIVAVFISIAGVMIMILVNRPGETVDGGERQREFIGDVVSLLCASLIGLYQVVYKRFGTLSDYHSLLFVDAMLAIIGVCTLVICWLPLPFLSWIEFEVFEIPAWPIFRLLLLNAFFGVLYNGAILVVLVLTSPLFASVGIMLTIPVIAVIDMIINGQVLAWNVALGGVGILVGFAILTYVQ</sequence>
<reference evidence="4" key="1">
    <citation type="journal article" date="2018" name="Nat. Microbiol.">
        <title>Leveraging single-cell genomics to expand the fungal tree of life.</title>
        <authorList>
            <person name="Ahrendt S.R."/>
            <person name="Quandt C.A."/>
            <person name="Ciobanu D."/>
            <person name="Clum A."/>
            <person name="Salamov A."/>
            <person name="Andreopoulos B."/>
            <person name="Cheng J.F."/>
            <person name="Woyke T."/>
            <person name="Pelin A."/>
            <person name="Henrissat B."/>
            <person name="Reynolds N.K."/>
            <person name="Benny G.L."/>
            <person name="Smith M.E."/>
            <person name="James T.Y."/>
            <person name="Grigoriev I.V."/>
        </authorList>
    </citation>
    <scope>NUCLEOTIDE SEQUENCE [LARGE SCALE GENOMIC DNA]</scope>
    <source>
        <strain evidence="4">RSA 468</strain>
    </source>
</reference>
<dbReference type="STRING" id="215637.A0A4P9ZMM0"/>
<gene>
    <name evidence="3" type="ORF">BJ085DRAFT_6928</name>
</gene>
<evidence type="ECO:0000313" key="4">
    <source>
        <dbReference type="Proteomes" id="UP000268162"/>
    </source>
</evidence>
<proteinExistence type="predicted"/>
<evidence type="ECO:0000313" key="3">
    <source>
        <dbReference type="EMBL" id="RKP34634.1"/>
    </source>
</evidence>
<keyword evidence="1" id="KW-1133">Transmembrane helix</keyword>
<dbReference type="Pfam" id="PF00892">
    <property type="entry name" value="EamA"/>
    <property type="match status" value="1"/>
</dbReference>
<evidence type="ECO:0000256" key="1">
    <source>
        <dbReference type="SAM" id="Phobius"/>
    </source>
</evidence>
<feature type="transmembrane region" description="Helical" evidence="1">
    <location>
        <begin position="37"/>
        <end position="54"/>
    </location>
</feature>
<dbReference type="Proteomes" id="UP000268162">
    <property type="component" value="Unassembled WGS sequence"/>
</dbReference>
<feature type="transmembrane region" description="Helical" evidence="1">
    <location>
        <begin position="127"/>
        <end position="155"/>
    </location>
</feature>
<dbReference type="EMBL" id="ML003125">
    <property type="protein sequence ID" value="RKP34634.1"/>
    <property type="molecule type" value="Genomic_DNA"/>
</dbReference>
<feature type="transmembrane region" description="Helical" evidence="1">
    <location>
        <begin position="195"/>
        <end position="215"/>
    </location>
</feature>
<feature type="non-terminal residue" evidence="3">
    <location>
        <position position="242"/>
    </location>
</feature>
<feature type="transmembrane region" description="Helical" evidence="1">
    <location>
        <begin position="5"/>
        <end position="25"/>
    </location>
</feature>